<organism evidence="2 3">
    <name type="scientific">Candidatus Lokiarchaeum ossiferum</name>
    <dbReference type="NCBI Taxonomy" id="2951803"/>
    <lineage>
        <taxon>Archaea</taxon>
        <taxon>Promethearchaeati</taxon>
        <taxon>Promethearchaeota</taxon>
        <taxon>Promethearchaeia</taxon>
        <taxon>Promethearchaeales</taxon>
        <taxon>Promethearchaeaceae</taxon>
        <taxon>Candidatus Lokiarchaeum</taxon>
    </lineage>
</organism>
<sequence length="55" mass="6204">MLEIIVNIFQMVLALGSFLISYLLLKKNKSYLGNQLLALSLSLVGFYAIFSTMRC</sequence>
<keyword evidence="1" id="KW-0472">Membrane</keyword>
<accession>A0ABY6HUQ0</accession>
<reference evidence="2" key="1">
    <citation type="submission" date="2022-09" db="EMBL/GenBank/DDBJ databases">
        <title>Actin cytoskeleton and complex cell architecture in an #Asgard archaeon.</title>
        <authorList>
            <person name="Ponce Toledo R.I."/>
            <person name="Schleper C."/>
            <person name="Rodrigues Oliveira T."/>
            <person name="Wollweber F."/>
            <person name="Xu J."/>
            <person name="Rittmann S."/>
            <person name="Klingl A."/>
            <person name="Pilhofer M."/>
        </authorList>
    </citation>
    <scope>NUCLEOTIDE SEQUENCE</scope>
    <source>
        <strain evidence="2">B-35</strain>
    </source>
</reference>
<keyword evidence="1" id="KW-0812">Transmembrane</keyword>
<proteinExistence type="predicted"/>
<keyword evidence="3" id="KW-1185">Reference proteome</keyword>
<feature type="transmembrane region" description="Helical" evidence="1">
    <location>
        <begin position="32"/>
        <end position="50"/>
    </location>
</feature>
<gene>
    <name evidence="2" type="ORF">NEF87_003435</name>
</gene>
<feature type="transmembrane region" description="Helical" evidence="1">
    <location>
        <begin position="6"/>
        <end position="25"/>
    </location>
</feature>
<keyword evidence="1" id="KW-1133">Transmembrane helix</keyword>
<dbReference type="EMBL" id="CP104013">
    <property type="protein sequence ID" value="UYP47150.1"/>
    <property type="molecule type" value="Genomic_DNA"/>
</dbReference>
<protein>
    <submittedName>
        <fullName evidence="2">Uncharacterized protein</fullName>
    </submittedName>
</protein>
<dbReference type="Proteomes" id="UP001208689">
    <property type="component" value="Chromosome"/>
</dbReference>
<evidence type="ECO:0000313" key="3">
    <source>
        <dbReference type="Proteomes" id="UP001208689"/>
    </source>
</evidence>
<evidence type="ECO:0000313" key="2">
    <source>
        <dbReference type="EMBL" id="UYP47150.1"/>
    </source>
</evidence>
<name>A0ABY6HUQ0_9ARCH</name>
<evidence type="ECO:0000256" key="1">
    <source>
        <dbReference type="SAM" id="Phobius"/>
    </source>
</evidence>